<dbReference type="GO" id="GO:0004866">
    <property type="term" value="F:endopeptidase inhibitor activity"/>
    <property type="evidence" value="ECO:0007669"/>
    <property type="project" value="InterPro"/>
</dbReference>
<dbReference type="InterPro" id="IPR008930">
    <property type="entry name" value="Terpenoid_cyclase/PrenylTrfase"/>
</dbReference>
<dbReference type="Gene3D" id="2.60.40.1930">
    <property type="match status" value="1"/>
</dbReference>
<protein>
    <submittedName>
        <fullName evidence="4">MG2 domain-containing protein</fullName>
    </submittedName>
</protein>
<dbReference type="InterPro" id="IPR041246">
    <property type="entry name" value="Bact_MG10"/>
</dbReference>
<accession>A0A1T4L342</accession>
<dbReference type="Pfam" id="PF00207">
    <property type="entry name" value="A2M"/>
    <property type="match status" value="1"/>
</dbReference>
<dbReference type="SMART" id="SM01360">
    <property type="entry name" value="A2M"/>
    <property type="match status" value="1"/>
</dbReference>
<dbReference type="RefSeq" id="WP_078735699.1">
    <property type="nucleotide sequence ID" value="NZ_FUWL01000006.1"/>
</dbReference>
<gene>
    <name evidence="4" type="ORF">SAMN02745205_01006</name>
</gene>
<feature type="domain" description="Alpha-2-macroglobulin" evidence="3">
    <location>
        <begin position="1014"/>
        <end position="1105"/>
    </location>
</feature>
<evidence type="ECO:0000256" key="1">
    <source>
        <dbReference type="ARBA" id="ARBA00022729"/>
    </source>
</evidence>
<evidence type="ECO:0000313" key="5">
    <source>
        <dbReference type="Proteomes" id="UP000189956"/>
    </source>
</evidence>
<dbReference type="PANTHER" id="PTHR11412:SF136">
    <property type="entry name" value="CD109 ANTIGEN"/>
    <property type="match status" value="1"/>
</dbReference>
<organism evidence="4 5">
    <name type="scientific">Porphyromonas cangingivalis</name>
    <dbReference type="NCBI Taxonomy" id="36874"/>
    <lineage>
        <taxon>Bacteria</taxon>
        <taxon>Pseudomonadati</taxon>
        <taxon>Bacteroidota</taxon>
        <taxon>Bacteroidia</taxon>
        <taxon>Bacteroidales</taxon>
        <taxon>Porphyromonadaceae</taxon>
        <taxon>Porphyromonas</taxon>
    </lineage>
</organism>
<name>A0A1T4L342_PORCN</name>
<reference evidence="4 5" key="1">
    <citation type="submission" date="2017-02" db="EMBL/GenBank/DDBJ databases">
        <authorList>
            <person name="Peterson S.W."/>
        </authorList>
    </citation>
    <scope>NUCLEOTIDE SEQUENCE [LARGE SCALE GENOMIC DNA]</scope>
    <source>
        <strain evidence="4 5">ATCC 700135</strain>
    </source>
</reference>
<sequence length="1731" mass="196190">MRYKVVSLLVILSLFAALLWRVGAATRSTILGPERLTKSAIMSDKEKTDILPQMLALNRLSANYNRVIREYDEEATSTDTLKWGYERTTEEVMATLRGLLAQRKVLAQLPVKDLIYQIQVRRAQNIFLYGDIDKMSHRYDAVLSTLMRFWELVRYSDSEYSLKEKMDAFVADEISSACGEGFYAEGLVLCEFLCGKKSRSDERIKALEGFRPLFEGKDEEVMIDFLILREREWEKVSDLKSQVLSFDASAEDERAWVQAEQALVRGYERLVQKLTISDYKKRINAAKAEVFAPVGRLALKDYEAGDGSVTVQVVAITDQEVEVKSLRTKSSGWYEEGGRRTSARVLAPKANRVVRQNFREALSGTGHYHYTLGHKSSDRYFDRETITHDRLRVMDHGLDDRHEFFALDPHDGKPIKGVRGILYDRTEQREISTVIFDDKGHASVLRQTEDMYLVIKDDRLADDKYRSYIYRIYDTKVIREMRREVKVYTDRPIYRYGQVVKAGLVFYNDNPEGFEIVPNHSDRVIIYADIDGKRTRLATMPIKTNANGVAEIAYALPKDEAYTNFVVATEGAYQTQYYINVQSYKLQHLQVHIDSIPSGYVIGRPMIIHGRMTDLNGHPSSGRVTISYDTDKSEKTISQDVDESGRFEVRTLPISDLRSYYRDYLRVSAIDALGRIATTSLGMQKDSTDLPLSAGALISVSALDKADFTLGTESQPYAKLPLGDLDRYSVYAYLKGAQGEVVELGRLPIKGSKTFSMPTLKSGAYTLGLRATDGYGNQVVNELKEVYVYGRKDKHPPVPMPLWVMPYSPQESNPKDLLIRVGSSHDLSILMIVKDKEDIVHYDIIRADKNMVTVRIPRRFLSGSEAKVTFSTIRNGDTFREELEIPLQRQEDAKGVTIELLDENKTFVPGAEVSRRYIIKDGGKPLTDAAVLVTVFDKAVLDVAGGRSFWQKISRVFEFYGQPRLASVRDMGMEVQTMNVASLEMATSRSAPMAAKGGGFDEVEIETRSDFSETAYFTALLTTNAKGEVDFKYSLPHTQTKYVEKVFVFDKKLEAQEIEDHHFDVFAPVSVEINLPRYLTRGDKMIGEVLLRNTQKIALPISYRVLIGDDELTSGTQTVAAESATAVRFELLPAHLIGDSLSLTAQIITDGYSDAVKRTIPLRSHLMEYGVAVPFSLYKGTQVRLDLPKSDKFSSVPNLFAYFNPTNLVLTRLAQEYTMSMEHSVDQLSIYGALHHFVVFSNIRALFRTHPEVRASIVEALPDLHEAAKRSPSVDLKSDRGHFMSQRLTDPRTLVYFYDFVTDDHRLEEYLKHLTKRIKSAVHADGGWTFVRGYPSTWLTLYVLKMLGDAPESERVSRLSKEIGEAFAFLDKEYKKERNRYLSLIDYAVIRHAHGLDIKTMDKAFTSRLKEEADTARKGYRNFWVSALLRYGRFARIYGDVKHNSEVQTFIDDMSRHTFSDSEQVGFELYKQARDKMLLSENVIALLLRHKQGVIWDDTYSIEAIKLLLTHVTPTKVDRGATLVIDGRVTALTDVERAMGFVTRQLDGVGSSVEVALDQGITTDFFFGGVVYHVTEPMVEVTPTGEHLKVSKEVFARRVRDEGKTAIVPVTIDAPAFKGEKLIVRYTVETNRDLSLVTIRDDRPAGSEPGYNLNGYKISDRVWWAYRRTESADQLFVDYIPRGRHVFELEATATTEGAFVYGPAEVVSYYAPEFRGNSAGGALSVVPHKRK</sequence>
<dbReference type="EMBL" id="FUWL01000006">
    <property type="protein sequence ID" value="SJZ49139.1"/>
    <property type="molecule type" value="Genomic_DNA"/>
</dbReference>
<evidence type="ECO:0000256" key="2">
    <source>
        <dbReference type="ARBA" id="ARBA00022966"/>
    </source>
</evidence>
<dbReference type="InterPro" id="IPR050473">
    <property type="entry name" value="A2M/Complement_sys"/>
</dbReference>
<dbReference type="Proteomes" id="UP000189956">
    <property type="component" value="Unassembled WGS sequence"/>
</dbReference>
<dbReference type="SUPFAM" id="SSF48239">
    <property type="entry name" value="Terpenoid cyclases/Protein prenyltransferases"/>
    <property type="match status" value="1"/>
</dbReference>
<dbReference type="PANTHER" id="PTHR11412">
    <property type="entry name" value="MACROGLOBULIN / COMPLEMENT"/>
    <property type="match status" value="1"/>
</dbReference>
<evidence type="ECO:0000259" key="3">
    <source>
        <dbReference type="SMART" id="SM01360"/>
    </source>
</evidence>
<dbReference type="InterPro" id="IPR001599">
    <property type="entry name" value="Macroglobln_a2"/>
</dbReference>
<keyword evidence="1" id="KW-0732">Signal</keyword>
<dbReference type="Pfam" id="PF17973">
    <property type="entry name" value="bMG10"/>
    <property type="match status" value="1"/>
</dbReference>
<keyword evidence="2" id="KW-0882">Thioester bond</keyword>
<dbReference type="Gene3D" id="1.50.10.20">
    <property type="match status" value="1"/>
</dbReference>
<evidence type="ECO:0000313" key="4">
    <source>
        <dbReference type="EMBL" id="SJZ49139.1"/>
    </source>
</evidence>
<proteinExistence type="predicted"/>